<feature type="compositionally biased region" description="Acidic residues" evidence="1">
    <location>
        <begin position="365"/>
        <end position="395"/>
    </location>
</feature>
<dbReference type="NCBIfam" id="TIGR02453">
    <property type="entry name" value="TIGR02453 family protein"/>
    <property type="match status" value="1"/>
</dbReference>
<comment type="caution">
    <text evidence="2">The sequence shown here is derived from an EMBL/GenBank/DDBJ whole genome shotgun (WGS) entry which is preliminary data.</text>
</comment>
<dbReference type="EMBL" id="ONZQ02000011">
    <property type="protein sequence ID" value="SPO04912.1"/>
    <property type="molecule type" value="Genomic_DNA"/>
</dbReference>
<accession>A0AAE8N2P6</accession>
<evidence type="ECO:0000313" key="3">
    <source>
        <dbReference type="Proteomes" id="UP001187682"/>
    </source>
</evidence>
<dbReference type="AlphaFoldDB" id="A0AAE8N2P6"/>
<proteinExistence type="predicted"/>
<gene>
    <name evidence="2" type="ORF">DNG_07597</name>
</gene>
<protein>
    <recommendedName>
        <fullName evidence="4">DUF2461 domain-containing protein</fullName>
    </recommendedName>
</protein>
<dbReference type="PANTHER" id="PTHR36452">
    <property type="entry name" value="CHROMOSOME 12, WHOLE GENOME SHOTGUN SEQUENCE"/>
    <property type="match status" value="1"/>
</dbReference>
<organism evidence="2 3">
    <name type="scientific">Cephalotrichum gorgonifer</name>
    <dbReference type="NCBI Taxonomy" id="2041049"/>
    <lineage>
        <taxon>Eukaryota</taxon>
        <taxon>Fungi</taxon>
        <taxon>Dikarya</taxon>
        <taxon>Ascomycota</taxon>
        <taxon>Pezizomycotina</taxon>
        <taxon>Sordariomycetes</taxon>
        <taxon>Hypocreomycetidae</taxon>
        <taxon>Microascales</taxon>
        <taxon>Microascaceae</taxon>
        <taxon>Cephalotrichum</taxon>
    </lineage>
</organism>
<name>A0AAE8N2P6_9PEZI</name>
<dbReference type="PANTHER" id="PTHR36452:SF1">
    <property type="entry name" value="DUF2461 DOMAIN-CONTAINING PROTEIN"/>
    <property type="match status" value="1"/>
</dbReference>
<feature type="compositionally biased region" description="Polar residues" evidence="1">
    <location>
        <begin position="21"/>
        <end position="31"/>
    </location>
</feature>
<feature type="compositionally biased region" description="Basic and acidic residues" evidence="1">
    <location>
        <begin position="45"/>
        <end position="63"/>
    </location>
</feature>
<sequence length="395" mass="44747">MPPRKRAASTVLDEPRRSRRISSTAKTSNYFQDDEDSDDLLSGKGSEKSKRDRASTTNRRVEVEDNDSDVYEEDDSEQDEAGGSGDEGEEENEEEDADDSDMDTKVTVVKVPGLRPEGGMKYADEYVHKNTMLFLKDLKQNNERSWLKTHDGEFRRAFKDWESFVVSFTSTLSGLDFTIPELPARDVVFRIYRDTRFSKDSTPYKPHFSAAWSRTGKKGPFACYYVHAEPGGCFVGGGLYHPESEVVQKLRESIDERPRRWRRILNEPGLKKQFLPSASKSSKPEVALKAFAERNKDNALKVRPKGYAADHRDIALLKLKNYVLGTKIPDSVIFGPGSQEKLAEIFRPMVPFVSFLNSIARPDPNVDEDDSGDDEDEAERDGESGDEEDEDDEDK</sequence>
<dbReference type="Pfam" id="PF09365">
    <property type="entry name" value="DUF2461"/>
    <property type="match status" value="1"/>
</dbReference>
<evidence type="ECO:0008006" key="4">
    <source>
        <dbReference type="Google" id="ProtNLM"/>
    </source>
</evidence>
<evidence type="ECO:0000313" key="2">
    <source>
        <dbReference type="EMBL" id="SPO04912.1"/>
    </source>
</evidence>
<feature type="region of interest" description="Disordered" evidence="1">
    <location>
        <begin position="358"/>
        <end position="395"/>
    </location>
</feature>
<reference evidence="2" key="1">
    <citation type="submission" date="2018-03" db="EMBL/GenBank/DDBJ databases">
        <authorList>
            <person name="Guldener U."/>
        </authorList>
    </citation>
    <scope>NUCLEOTIDE SEQUENCE</scope>
</reference>
<feature type="region of interest" description="Disordered" evidence="1">
    <location>
        <begin position="1"/>
        <end position="106"/>
    </location>
</feature>
<dbReference type="InterPro" id="IPR012808">
    <property type="entry name" value="CHP02453"/>
</dbReference>
<keyword evidence="3" id="KW-1185">Reference proteome</keyword>
<dbReference type="Proteomes" id="UP001187682">
    <property type="component" value="Unassembled WGS sequence"/>
</dbReference>
<evidence type="ECO:0000256" key="1">
    <source>
        <dbReference type="SAM" id="MobiDB-lite"/>
    </source>
</evidence>
<feature type="compositionally biased region" description="Acidic residues" evidence="1">
    <location>
        <begin position="64"/>
        <end position="101"/>
    </location>
</feature>